<evidence type="ECO:0000313" key="2">
    <source>
        <dbReference type="EMBL" id="MFC3690383.1"/>
    </source>
</evidence>
<dbReference type="SMART" id="SM00108">
    <property type="entry name" value="B_lectin"/>
    <property type="match status" value="2"/>
</dbReference>
<name>A0ABV7WMN3_9MICO</name>
<comment type="caution">
    <text evidence="2">The sequence shown here is derived from an EMBL/GenBank/DDBJ whole genome shotgun (WGS) entry which is preliminary data.</text>
</comment>
<proteinExistence type="predicted"/>
<dbReference type="SUPFAM" id="SSF51110">
    <property type="entry name" value="alpha-D-mannose-specific plant lectins"/>
    <property type="match status" value="3"/>
</dbReference>
<feature type="domain" description="Bulb-type lectin" evidence="1">
    <location>
        <begin position="322"/>
        <end position="440"/>
    </location>
</feature>
<feature type="domain" description="Bulb-type lectin" evidence="1">
    <location>
        <begin position="176"/>
        <end position="291"/>
    </location>
</feature>
<protein>
    <recommendedName>
        <fullName evidence="1">Bulb-type lectin domain-containing protein</fullName>
    </recommendedName>
</protein>
<accession>A0ABV7WMN3</accession>
<organism evidence="2 3">
    <name type="scientific">Aquipuribacter hungaricus</name>
    <dbReference type="NCBI Taxonomy" id="545624"/>
    <lineage>
        <taxon>Bacteria</taxon>
        <taxon>Bacillati</taxon>
        <taxon>Actinomycetota</taxon>
        <taxon>Actinomycetes</taxon>
        <taxon>Micrococcales</taxon>
        <taxon>Intrasporangiaceae</taxon>
        <taxon>Aquipuribacter</taxon>
    </lineage>
</organism>
<keyword evidence="3" id="KW-1185">Reference proteome</keyword>
<dbReference type="Gene3D" id="2.90.10.10">
    <property type="entry name" value="Bulb-type lectin domain"/>
    <property type="match status" value="3"/>
</dbReference>
<evidence type="ECO:0000313" key="3">
    <source>
        <dbReference type="Proteomes" id="UP001595685"/>
    </source>
</evidence>
<evidence type="ECO:0000259" key="1">
    <source>
        <dbReference type="PROSITE" id="PS50927"/>
    </source>
</evidence>
<sequence>MEHQDRAAVMTRAGTRSGVAVALGVLLGLLPALAVPTVAATGAPARPGVVRAGSSDAPRVDDVLTVGERLDIGDALVSPNGRYRLEVLPLLGATFTERDSWLGPGREARLVRTTDAVEVALVLTDDGLYTVLPGGTSNYTGIPSRGATSARLQDDGNLVVLDGSGRVIGSSRTDKDSLVERGDVLLPGEVLRGTDGTTRLVMQTDGNLVLYRGGAAVWASGSDGHPGAGAVFQQDGNLVVHSSAEAGRAPLFDTGTHGAFEQGTTLTQPRGADDHPVLGARLRVDAGSFSLLRIISVCCRAPKGAGLPDPYPEVAWASDWSQGRVLPGDEMLVGDRRRSPDGRCSVVMQGDRNLVLYCDGAAVWASGVRAVCDLDDWFVVRTVLQDDGNLVTYHLCGFSQGERAGWDTGTRTPGSTLVVQDDRNLVLYAPGGRATWSARTGRL</sequence>
<dbReference type="Proteomes" id="UP001595685">
    <property type="component" value="Unassembled WGS sequence"/>
</dbReference>
<gene>
    <name evidence="2" type="ORF">ACFOLH_18700</name>
</gene>
<dbReference type="EMBL" id="JBHRWW010000022">
    <property type="protein sequence ID" value="MFC3690383.1"/>
    <property type="molecule type" value="Genomic_DNA"/>
</dbReference>
<dbReference type="PROSITE" id="PS50927">
    <property type="entry name" value="BULB_LECTIN"/>
    <property type="match status" value="2"/>
</dbReference>
<dbReference type="RefSeq" id="WP_376984425.1">
    <property type="nucleotide sequence ID" value="NZ_JBHSXV010000001.1"/>
</dbReference>
<dbReference type="InterPro" id="IPR001480">
    <property type="entry name" value="Bulb-type_lectin_dom"/>
</dbReference>
<reference evidence="3" key="1">
    <citation type="journal article" date="2019" name="Int. J. Syst. Evol. Microbiol.">
        <title>The Global Catalogue of Microorganisms (GCM) 10K type strain sequencing project: providing services to taxonomists for standard genome sequencing and annotation.</title>
        <authorList>
            <consortium name="The Broad Institute Genomics Platform"/>
            <consortium name="The Broad Institute Genome Sequencing Center for Infectious Disease"/>
            <person name="Wu L."/>
            <person name="Ma J."/>
        </authorList>
    </citation>
    <scope>NUCLEOTIDE SEQUENCE [LARGE SCALE GENOMIC DNA]</scope>
    <source>
        <strain evidence="3">NCAIM B.02333</strain>
    </source>
</reference>
<dbReference type="InterPro" id="IPR036426">
    <property type="entry name" value="Bulb-type_lectin_dom_sf"/>
</dbReference>
<dbReference type="Gene3D" id="2.90.10.30">
    <property type="match status" value="1"/>
</dbReference>